<keyword evidence="2" id="KW-0472">Membrane</keyword>
<keyword evidence="2" id="KW-1133">Transmembrane helix</keyword>
<evidence type="ECO:0000256" key="1">
    <source>
        <dbReference type="SAM" id="MobiDB-lite"/>
    </source>
</evidence>
<proteinExistence type="predicted"/>
<accession>A0A4Y3KXS4</accession>
<dbReference type="EMBL" id="BJLR01000019">
    <property type="protein sequence ID" value="GEA88226.1"/>
    <property type="molecule type" value="Genomic_DNA"/>
</dbReference>
<gene>
    <name evidence="3" type="ORF">CCE01nite_21750</name>
</gene>
<dbReference type="RefSeq" id="WP_218026474.1">
    <property type="nucleotide sequence ID" value="NZ_BJLR01000019.1"/>
</dbReference>
<evidence type="ECO:0008006" key="5">
    <source>
        <dbReference type="Google" id="ProtNLM"/>
    </source>
</evidence>
<feature type="region of interest" description="Disordered" evidence="1">
    <location>
        <begin position="66"/>
        <end position="88"/>
    </location>
</feature>
<feature type="transmembrane region" description="Helical" evidence="2">
    <location>
        <begin position="119"/>
        <end position="140"/>
    </location>
</feature>
<dbReference type="AlphaFoldDB" id="A0A4Y3KXS4"/>
<dbReference type="Proteomes" id="UP000317046">
    <property type="component" value="Unassembled WGS sequence"/>
</dbReference>
<reference evidence="3" key="1">
    <citation type="submission" date="2019-06" db="EMBL/GenBank/DDBJ databases">
        <title>Whole genome shotgun sequence of Cellulomonas cellasea NBRC 3753.</title>
        <authorList>
            <person name="Hosoyama A."/>
            <person name="Uohara A."/>
            <person name="Ohji S."/>
            <person name="Ichikawa N."/>
        </authorList>
    </citation>
    <scope>NUCLEOTIDE SEQUENCE [LARGE SCALE GENOMIC DNA]</scope>
    <source>
        <strain evidence="3">NBRC 3753</strain>
    </source>
</reference>
<comment type="caution">
    <text evidence="3">The sequence shown here is derived from an EMBL/GenBank/DDBJ whole genome shotgun (WGS) entry which is preliminary data.</text>
</comment>
<sequence length="144" mass="14682">MPATPHPEQPDDAAPTHARTRFDPAALTRAASDTWTVRRVFGEAYERGGTTVIPVAKVQGAVMTGSGTGEVGAGGGTSSGEGGGSGGGGGYATRVRAVGVYVVDDAGVHWRPALDLNRVVLGGQVVGAVVLSAFSLAWALRRRR</sequence>
<protein>
    <recommendedName>
        <fullName evidence="5">Sporulation protein</fullName>
    </recommendedName>
</protein>
<name>A0A4Y3KXS4_9CELL</name>
<evidence type="ECO:0000313" key="3">
    <source>
        <dbReference type="EMBL" id="GEA88226.1"/>
    </source>
</evidence>
<evidence type="ECO:0000313" key="4">
    <source>
        <dbReference type="Proteomes" id="UP000317046"/>
    </source>
</evidence>
<keyword evidence="2" id="KW-0812">Transmembrane</keyword>
<evidence type="ECO:0000256" key="2">
    <source>
        <dbReference type="SAM" id="Phobius"/>
    </source>
</evidence>
<organism evidence="3 4">
    <name type="scientific">Cellulomonas cellasea</name>
    <dbReference type="NCBI Taxonomy" id="43670"/>
    <lineage>
        <taxon>Bacteria</taxon>
        <taxon>Bacillati</taxon>
        <taxon>Actinomycetota</taxon>
        <taxon>Actinomycetes</taxon>
        <taxon>Micrococcales</taxon>
        <taxon>Cellulomonadaceae</taxon>
        <taxon>Cellulomonas</taxon>
    </lineage>
</organism>
<keyword evidence="4" id="KW-1185">Reference proteome</keyword>